<protein>
    <recommendedName>
        <fullName evidence="3">Carboxymuconolactone decarboxylase-like domain-containing protein</fullName>
    </recommendedName>
</protein>
<dbReference type="InterPro" id="IPR052999">
    <property type="entry name" value="PTS1_Protein"/>
</dbReference>
<accession>A0A8H4F252</accession>
<dbReference type="AlphaFoldDB" id="A0A8H4F252"/>
<dbReference type="SUPFAM" id="SSF69118">
    <property type="entry name" value="AhpD-like"/>
    <property type="match status" value="1"/>
</dbReference>
<sequence length="215" mass="23930">MNLTASYTELAQLKVEALIPPLVAMLLCVGLTASNHPQGVPVIMNHYLGQIDSMEEQIKWIEYTRNAMFKSVVLCGGPRVINAEIALYDHLSIQYQSLLGTTALNANGNTALWNTRGMDFFKQIYGAESASKQKMIQDANPDLWYYVNEVYGNIVSDMTHVSAVDTELQVIVSLIQMDALPQLQDHVLGAERVGATREQIKAAEFIGYKVKHLLE</sequence>
<dbReference type="EMBL" id="JAAECE010000004">
    <property type="protein sequence ID" value="KAF1802189.1"/>
    <property type="molecule type" value="Genomic_DNA"/>
</dbReference>
<proteinExistence type="predicted"/>
<reference evidence="1 2" key="1">
    <citation type="submission" date="2019-09" db="EMBL/GenBank/DDBJ databases">
        <authorList>
            <consortium name="DOE Joint Genome Institute"/>
            <person name="Mondo S.J."/>
            <person name="Navarro-Mendoza M.I."/>
            <person name="Perez-Arques C."/>
            <person name="Panchal S."/>
            <person name="Nicolas F.E."/>
            <person name="Ganguly P."/>
            <person name="Pangilinan J."/>
            <person name="Grigoriev I."/>
            <person name="Heitman J."/>
            <person name="Sanya K."/>
            <person name="Garre V."/>
        </authorList>
    </citation>
    <scope>NUCLEOTIDE SEQUENCE [LARGE SCALE GENOMIC DNA]</scope>
    <source>
        <strain evidence="1 2">MU402</strain>
    </source>
</reference>
<name>A0A8H4F252_MUCCL</name>
<dbReference type="PANTHER" id="PTHR28180:SF2">
    <property type="entry name" value="PEROXISOMAL PROTEIN 2"/>
    <property type="match status" value="1"/>
</dbReference>
<comment type="caution">
    <text evidence="1">The sequence shown here is derived from an EMBL/GenBank/DDBJ whole genome shotgun (WGS) entry which is preliminary data.</text>
</comment>
<dbReference type="Gene3D" id="1.20.1290.10">
    <property type="entry name" value="AhpD-like"/>
    <property type="match status" value="1"/>
</dbReference>
<dbReference type="PANTHER" id="PTHR28180">
    <property type="entry name" value="CONSERVED MITOCHONDRIAL PROTEIN-RELATED"/>
    <property type="match status" value="1"/>
</dbReference>
<evidence type="ECO:0008006" key="3">
    <source>
        <dbReference type="Google" id="ProtNLM"/>
    </source>
</evidence>
<dbReference type="Proteomes" id="UP000469890">
    <property type="component" value="Unassembled WGS sequence"/>
</dbReference>
<organism evidence="1 2">
    <name type="scientific">Mucor circinelloides f. lusitanicus</name>
    <name type="common">Mucor racemosus var. lusitanicus</name>
    <dbReference type="NCBI Taxonomy" id="29924"/>
    <lineage>
        <taxon>Eukaryota</taxon>
        <taxon>Fungi</taxon>
        <taxon>Fungi incertae sedis</taxon>
        <taxon>Mucoromycota</taxon>
        <taxon>Mucoromycotina</taxon>
        <taxon>Mucoromycetes</taxon>
        <taxon>Mucorales</taxon>
        <taxon>Mucorineae</taxon>
        <taxon>Mucoraceae</taxon>
        <taxon>Mucor</taxon>
    </lineage>
</organism>
<evidence type="ECO:0000313" key="2">
    <source>
        <dbReference type="Proteomes" id="UP000469890"/>
    </source>
</evidence>
<dbReference type="InterPro" id="IPR029032">
    <property type="entry name" value="AhpD-like"/>
</dbReference>
<gene>
    <name evidence="1" type="ORF">FB192DRAFT_1458137</name>
</gene>
<evidence type="ECO:0000313" key="1">
    <source>
        <dbReference type="EMBL" id="KAF1802189.1"/>
    </source>
</evidence>